<keyword evidence="6 9" id="KW-1133">Transmembrane helix</keyword>
<feature type="transmembrane region" description="Helical" evidence="9">
    <location>
        <begin position="148"/>
        <end position="167"/>
    </location>
</feature>
<evidence type="ECO:0000256" key="9">
    <source>
        <dbReference type="SAM" id="Phobius"/>
    </source>
</evidence>
<evidence type="ECO:0000256" key="6">
    <source>
        <dbReference type="ARBA" id="ARBA00022989"/>
    </source>
</evidence>
<dbReference type="InterPro" id="IPR038770">
    <property type="entry name" value="Na+/solute_symporter_sf"/>
</dbReference>
<keyword evidence="3" id="KW-0813">Transport</keyword>
<keyword evidence="7" id="KW-0406">Ion transport</keyword>
<feature type="transmembrane region" description="Helical" evidence="9">
    <location>
        <begin position="117"/>
        <end position="136"/>
    </location>
</feature>
<feature type="transmembrane region" description="Helical" evidence="9">
    <location>
        <begin position="59"/>
        <end position="75"/>
    </location>
</feature>
<feature type="transmembrane region" description="Helical" evidence="9">
    <location>
        <begin position="359"/>
        <end position="381"/>
    </location>
</feature>
<comment type="subcellular location">
    <subcellularLocation>
        <location evidence="1">Membrane</location>
        <topology evidence="1">Multi-pass membrane protein</topology>
    </subcellularLocation>
</comment>
<name>A0ABQ1KR30_9GAMM</name>
<dbReference type="InterPro" id="IPR006153">
    <property type="entry name" value="Cation/H_exchanger_TM"/>
</dbReference>
<dbReference type="Proteomes" id="UP000629025">
    <property type="component" value="Unassembled WGS sequence"/>
</dbReference>
<evidence type="ECO:0000256" key="7">
    <source>
        <dbReference type="ARBA" id="ARBA00023065"/>
    </source>
</evidence>
<reference evidence="12" key="1">
    <citation type="journal article" date="2019" name="Int. J. Syst. Evol. Microbiol.">
        <title>The Global Catalogue of Microorganisms (GCM) 10K type strain sequencing project: providing services to taxonomists for standard genome sequencing and annotation.</title>
        <authorList>
            <consortium name="The Broad Institute Genomics Platform"/>
            <consortium name="The Broad Institute Genome Sequencing Center for Infectious Disease"/>
            <person name="Wu L."/>
            <person name="Ma J."/>
        </authorList>
    </citation>
    <scope>NUCLEOTIDE SEQUENCE [LARGE SCALE GENOMIC DNA]</scope>
    <source>
        <strain evidence="12">CGMCC 1.15341</strain>
    </source>
</reference>
<dbReference type="EMBL" id="BMIJ01000006">
    <property type="protein sequence ID" value="GGC02630.1"/>
    <property type="molecule type" value="Genomic_DNA"/>
</dbReference>
<feature type="transmembrane region" description="Helical" evidence="9">
    <location>
        <begin position="31"/>
        <end position="47"/>
    </location>
</feature>
<feature type="transmembrane region" description="Helical" evidence="9">
    <location>
        <begin position="335"/>
        <end position="353"/>
    </location>
</feature>
<dbReference type="RefSeq" id="WP_188749956.1">
    <property type="nucleotide sequence ID" value="NZ_BMIJ01000006.1"/>
</dbReference>
<keyword evidence="4" id="KW-0050">Antiport</keyword>
<proteinExistence type="inferred from homology"/>
<evidence type="ECO:0000256" key="4">
    <source>
        <dbReference type="ARBA" id="ARBA00022449"/>
    </source>
</evidence>
<dbReference type="PANTHER" id="PTHR42751">
    <property type="entry name" value="SODIUM/HYDROGEN EXCHANGER FAMILY/TRKA DOMAIN PROTEIN"/>
    <property type="match status" value="1"/>
</dbReference>
<keyword evidence="8 9" id="KW-0472">Membrane</keyword>
<feature type="transmembrane region" description="Helical" evidence="9">
    <location>
        <begin position="243"/>
        <end position="262"/>
    </location>
</feature>
<dbReference type="PANTHER" id="PTHR42751:SF3">
    <property type="entry name" value="SODIUM_GLUTAMATE SYMPORTER"/>
    <property type="match status" value="1"/>
</dbReference>
<comment type="caution">
    <text evidence="11">The sequence shown here is derived from an EMBL/GenBank/DDBJ whole genome shotgun (WGS) entry which is preliminary data.</text>
</comment>
<feature type="transmembrane region" description="Helical" evidence="9">
    <location>
        <begin position="271"/>
        <end position="289"/>
    </location>
</feature>
<feature type="transmembrane region" description="Helical" evidence="9">
    <location>
        <begin position="187"/>
        <end position="206"/>
    </location>
</feature>
<evidence type="ECO:0000256" key="3">
    <source>
        <dbReference type="ARBA" id="ARBA00022448"/>
    </source>
</evidence>
<keyword evidence="12" id="KW-1185">Reference proteome</keyword>
<evidence type="ECO:0000313" key="11">
    <source>
        <dbReference type="EMBL" id="GGC02630.1"/>
    </source>
</evidence>
<sequence length="392" mass="42068">MVEHSVVFSFFLIFSGAAILASIALYTRQPLLVAYIVLGAALGPWGIKAVSDTNLLADIAHVGIIFLLFLLGLDMQPAHLLHMLRKATLVAVASSIAFMGIGYGAGVLFGFSQIESLVIGAALMFSSTIIGIKLLPTTVLHHRHTGELVVGLLLLQDVVAILVLLLLNSGGEGGSEMGTGMSFARSMLALPLLALFAWGFVRWVLLPLLQRFDRFHEYIFLSAIGWCLGLAEAAVYVGLSAEMGAFIAGVALATSPISQYIATSLKPLRDFFLILFFFSVGASFNLTLIDDILLPALALTAAVLALKPVVFRYLLQGISESADTGWEIGFRLGQISEFSLLIAYLAFAGGLIGTEASHVIQATAILSFLLSTYVVIFRYPSPIAVSDRLRRD</sequence>
<feature type="transmembrane region" description="Helical" evidence="9">
    <location>
        <begin position="295"/>
        <end position="315"/>
    </location>
</feature>
<protein>
    <submittedName>
        <fullName evidence="11">Sodium:hydrogen antiporter</fullName>
    </submittedName>
</protein>
<feature type="transmembrane region" description="Helical" evidence="9">
    <location>
        <begin position="6"/>
        <end position="26"/>
    </location>
</feature>
<keyword evidence="5 9" id="KW-0812">Transmembrane</keyword>
<evidence type="ECO:0000256" key="8">
    <source>
        <dbReference type="ARBA" id="ARBA00023136"/>
    </source>
</evidence>
<feature type="domain" description="Cation/H+ exchanger transmembrane" evidence="10">
    <location>
        <begin position="20"/>
        <end position="372"/>
    </location>
</feature>
<organism evidence="11 12">
    <name type="scientific">Marinobacterium zhoushanense</name>
    <dbReference type="NCBI Taxonomy" id="1679163"/>
    <lineage>
        <taxon>Bacteria</taxon>
        <taxon>Pseudomonadati</taxon>
        <taxon>Pseudomonadota</taxon>
        <taxon>Gammaproteobacteria</taxon>
        <taxon>Oceanospirillales</taxon>
        <taxon>Oceanospirillaceae</taxon>
        <taxon>Marinobacterium</taxon>
    </lineage>
</organism>
<feature type="transmembrane region" description="Helical" evidence="9">
    <location>
        <begin position="218"/>
        <end position="237"/>
    </location>
</feature>
<feature type="transmembrane region" description="Helical" evidence="9">
    <location>
        <begin position="87"/>
        <end position="111"/>
    </location>
</feature>
<evidence type="ECO:0000259" key="10">
    <source>
        <dbReference type="Pfam" id="PF00999"/>
    </source>
</evidence>
<evidence type="ECO:0000256" key="2">
    <source>
        <dbReference type="ARBA" id="ARBA00005551"/>
    </source>
</evidence>
<accession>A0ABQ1KR30</accession>
<evidence type="ECO:0000256" key="1">
    <source>
        <dbReference type="ARBA" id="ARBA00004141"/>
    </source>
</evidence>
<comment type="similarity">
    <text evidence="2">Belongs to the monovalent cation:proton antiporter 2 (CPA2) transporter (TC 2.A.37) family.</text>
</comment>
<evidence type="ECO:0000313" key="12">
    <source>
        <dbReference type="Proteomes" id="UP000629025"/>
    </source>
</evidence>
<gene>
    <name evidence="11" type="ORF">GCM10011352_31050</name>
</gene>
<dbReference type="Gene3D" id="1.20.1530.20">
    <property type="match status" value="1"/>
</dbReference>
<dbReference type="Pfam" id="PF00999">
    <property type="entry name" value="Na_H_Exchanger"/>
    <property type="match status" value="1"/>
</dbReference>
<evidence type="ECO:0000256" key="5">
    <source>
        <dbReference type="ARBA" id="ARBA00022692"/>
    </source>
</evidence>